<dbReference type="InterPro" id="IPR008937">
    <property type="entry name" value="Ras-like_GEF"/>
</dbReference>
<feature type="compositionally biased region" description="Low complexity" evidence="3">
    <location>
        <begin position="842"/>
        <end position="854"/>
    </location>
</feature>
<dbReference type="SMART" id="SM00147">
    <property type="entry name" value="RasGEF"/>
    <property type="match status" value="1"/>
</dbReference>
<dbReference type="InterPro" id="IPR036964">
    <property type="entry name" value="RASGEF_cat_dom_sf"/>
</dbReference>
<dbReference type="InterPro" id="IPR027417">
    <property type="entry name" value="P-loop_NTPase"/>
</dbReference>
<reference evidence="6" key="1">
    <citation type="submission" date="2021-10" db="EMBL/GenBank/DDBJ databases">
        <title>De novo Genome Assembly of Clathrus columnatus (Basidiomycota, Fungi) Using Illumina and Nanopore Sequence Data.</title>
        <authorList>
            <person name="Ogiso-Tanaka E."/>
            <person name="Itagaki H."/>
            <person name="Hosoya T."/>
            <person name="Hosaka K."/>
        </authorList>
    </citation>
    <scope>NUCLEOTIDE SEQUENCE</scope>
    <source>
        <strain evidence="6">MO-923</strain>
    </source>
</reference>
<sequence length="1157" mass="128487">MLPEIRTMSPLQVPRPSQIDPASFHETFTPTKPSPSTNLSRLQSTTSPTTSATPSITSVAALLPPHSLRKSISVDSFINNRRSPDPLEPGNSSAVQQHEYSRDTLNGGRRREVNETFGKESLDTNTRLSQPTVAKSFASRIFGRTRGHSLSGPSVVTYDDPYLDDSEHERVSDLVQLPSLSSQRSQTSLPFLSNGSSKGKNRLRPADGLLLPPRSSVSSTLPSSPSLNAASLINSTVLPAQAPPLHTPHSRKPIPNPLVLPSSHHSRISTEPREAFSIGIVGTFGCGKTTMIRKGLKVWGVSEESISTISTPKGRIRYGIRTINASRENDITASIIEVDSDNLSYDTSEGAWPNDLPHIDGVLVLYDASDPASFVHVPELIAAYHSLELPVIVVACKCDLEIRVLPHSASERTEPYGIGLIEVTAVSESGRRKMRYTFQWLIRSIEQAKRGDIPTGPEYPNPASPDILSAPWSEGYSNGESRSSLTRSRIDTPTGGSPSTVTKKLSLSQIDSSLIQPSSTPTPRPAGAISPTRVKSVGDLLTEVERSKQEGMDLDFRQGNQDRRSSSLTRNATLNGEKRSESLTFSAITATTNSISDPSTAMESGGAPHDRSISNESQVDSRNSGQKEPPSMPWGTQEELLDKLFFLAVSGDDPTFIKHFLLTYRKFATPRTVLLGMQKRVRQLNKDHFDLLLGNYAQMRYIIIRTYLLAHTLNQLHRICDLLEEWISTYPTDFATPGTHGAIVALVKQISSNPCTLHYGSDILPFLDELPRLKDLDSSWALPCEDPTASDESDTLLEDEMTSLPKNTSQETFDSSAVHSSGKDTSSVQSRSKSSIRERKASLPLSTKSLTSPTGNDSHRLSSSRAPLTLSRNSLKDLIRLSSTLSTYDPEEIAQQITKMQSDLFLAIEPRQWLRYAMSETRSQKDPISAVSSLILAHDKVKAREKQVERFVDLAQRLRYMNNYVGLRAVMTGINNATYPNDQIMSLFRDSKIRLYQQYLGWEILLNSQHNHRAYRMALRNTDGPTIPDMEVHTFDMVRANDSNPNYKSDDPTKIHWGKFTLMARMILMLQGLQDKIRLSRQFDFPERKWIREMVLNEVMDIETIRSRIFVPAEDAEPIFPFIQGPDSPSTSRNDMAGFTKKLFYNISGKSPTNPLK</sequence>
<dbReference type="SUPFAM" id="SSF48366">
    <property type="entry name" value="Ras GEF"/>
    <property type="match status" value="1"/>
</dbReference>
<feature type="compositionally biased region" description="Polar residues" evidence="3">
    <location>
        <begin position="26"/>
        <end position="43"/>
    </location>
</feature>
<feature type="region of interest" description="Disordered" evidence="3">
    <location>
        <begin position="79"/>
        <end position="111"/>
    </location>
</feature>
<dbReference type="Gene3D" id="1.20.870.10">
    <property type="entry name" value="Son of sevenless (SoS) protein Chain: S domain 1"/>
    <property type="match status" value="1"/>
</dbReference>
<feature type="region of interest" description="Disordered" evidence="3">
    <location>
        <begin position="1"/>
        <end position="54"/>
    </location>
</feature>
<dbReference type="GO" id="GO:0007265">
    <property type="term" value="P:Ras protein signal transduction"/>
    <property type="evidence" value="ECO:0007669"/>
    <property type="project" value="TreeGrafter"/>
</dbReference>
<feature type="region of interest" description="Disordered" evidence="3">
    <location>
        <begin position="240"/>
        <end position="259"/>
    </location>
</feature>
<feature type="compositionally biased region" description="Low complexity" evidence="3">
    <location>
        <begin position="209"/>
        <end position="224"/>
    </location>
</feature>
<feature type="domain" description="Ras-GEF" evidence="4">
    <location>
        <begin position="889"/>
        <end position="1119"/>
    </location>
</feature>
<feature type="region of interest" description="Disordered" evidence="3">
    <location>
        <begin position="451"/>
        <end position="634"/>
    </location>
</feature>
<feature type="region of interest" description="Disordered" evidence="3">
    <location>
        <begin position="805"/>
        <end position="867"/>
    </location>
</feature>
<keyword evidence="1 2" id="KW-0344">Guanine-nucleotide releasing factor</keyword>
<dbReference type="Gene3D" id="3.40.50.300">
    <property type="entry name" value="P-loop containing nucleotide triphosphate hydrolases"/>
    <property type="match status" value="1"/>
</dbReference>
<protein>
    <recommendedName>
        <fullName evidence="8">Ras GEF</fullName>
    </recommendedName>
</protein>
<evidence type="ECO:0000256" key="2">
    <source>
        <dbReference type="PROSITE-ProRule" id="PRU00168"/>
    </source>
</evidence>
<dbReference type="Pfam" id="PF00618">
    <property type="entry name" value="RasGEF_N"/>
    <property type="match status" value="1"/>
</dbReference>
<dbReference type="AlphaFoldDB" id="A0AAV5A933"/>
<feature type="compositionally biased region" description="Low complexity" evidence="3">
    <location>
        <begin position="44"/>
        <end position="54"/>
    </location>
</feature>
<dbReference type="Proteomes" id="UP001050691">
    <property type="component" value="Unassembled WGS sequence"/>
</dbReference>
<dbReference type="InterPro" id="IPR001895">
    <property type="entry name" value="RASGEF_cat_dom"/>
</dbReference>
<dbReference type="CDD" id="cd00882">
    <property type="entry name" value="Ras_like_GTPase"/>
    <property type="match status" value="1"/>
</dbReference>
<dbReference type="InterPro" id="IPR023578">
    <property type="entry name" value="Ras_GEF_dom_sf"/>
</dbReference>
<dbReference type="SUPFAM" id="SSF52540">
    <property type="entry name" value="P-loop containing nucleoside triphosphate hydrolases"/>
    <property type="match status" value="1"/>
</dbReference>
<dbReference type="PROSITE" id="PS50212">
    <property type="entry name" value="RASGEF_NTER"/>
    <property type="match status" value="1"/>
</dbReference>
<feature type="compositionally biased region" description="Polar residues" evidence="3">
    <location>
        <begin position="614"/>
        <end position="626"/>
    </location>
</feature>
<comment type="caution">
    <text evidence="6">The sequence shown here is derived from an EMBL/GenBank/DDBJ whole genome shotgun (WGS) entry which is preliminary data.</text>
</comment>
<feature type="compositionally biased region" description="Basic and acidic residues" evidence="3">
    <location>
        <begin position="543"/>
        <end position="565"/>
    </location>
</feature>
<dbReference type="PANTHER" id="PTHR23113:SF348">
    <property type="entry name" value="GUANYL-NUCLEOTIDE EXCHANGE FACTOR RASGEF, PUTATIVE (AFU_ORTHOLOGUE AFUA_1G04700)-RELATED"/>
    <property type="match status" value="1"/>
</dbReference>
<proteinExistence type="predicted"/>
<feature type="region of interest" description="Disordered" evidence="3">
    <location>
        <begin position="178"/>
        <end position="224"/>
    </location>
</feature>
<dbReference type="GO" id="GO:0005886">
    <property type="term" value="C:plasma membrane"/>
    <property type="evidence" value="ECO:0007669"/>
    <property type="project" value="TreeGrafter"/>
</dbReference>
<feature type="compositionally biased region" description="Polar residues" evidence="3">
    <location>
        <begin position="475"/>
        <end position="487"/>
    </location>
</feature>
<dbReference type="Pfam" id="PF00617">
    <property type="entry name" value="RasGEF"/>
    <property type="match status" value="1"/>
</dbReference>
<dbReference type="InterPro" id="IPR000651">
    <property type="entry name" value="Ras-like_Gua-exchang_fac_N"/>
</dbReference>
<evidence type="ECO:0000313" key="7">
    <source>
        <dbReference type="Proteomes" id="UP001050691"/>
    </source>
</evidence>
<evidence type="ECO:0008006" key="8">
    <source>
        <dbReference type="Google" id="ProtNLM"/>
    </source>
</evidence>
<evidence type="ECO:0000256" key="1">
    <source>
        <dbReference type="ARBA" id="ARBA00022658"/>
    </source>
</evidence>
<feature type="compositionally biased region" description="Polar residues" evidence="3">
    <location>
        <begin position="805"/>
        <end position="825"/>
    </location>
</feature>
<accession>A0AAV5A933</accession>
<dbReference type="EMBL" id="BPWL01000004">
    <property type="protein sequence ID" value="GJJ09683.1"/>
    <property type="molecule type" value="Genomic_DNA"/>
</dbReference>
<evidence type="ECO:0000259" key="4">
    <source>
        <dbReference type="PROSITE" id="PS50009"/>
    </source>
</evidence>
<feature type="compositionally biased region" description="Polar residues" evidence="3">
    <location>
        <begin position="178"/>
        <end position="198"/>
    </location>
</feature>
<name>A0AAV5A933_9AGAM</name>
<feature type="compositionally biased region" description="Low complexity" evidence="3">
    <location>
        <begin position="505"/>
        <end position="519"/>
    </location>
</feature>
<evidence type="ECO:0000259" key="5">
    <source>
        <dbReference type="PROSITE" id="PS50212"/>
    </source>
</evidence>
<feature type="domain" description="N-terminal Ras-GEF" evidence="5">
    <location>
        <begin position="628"/>
        <end position="771"/>
    </location>
</feature>
<feature type="compositionally biased region" description="Polar residues" evidence="3">
    <location>
        <begin position="582"/>
        <end position="602"/>
    </location>
</feature>
<evidence type="ECO:0000256" key="3">
    <source>
        <dbReference type="SAM" id="MobiDB-lite"/>
    </source>
</evidence>
<dbReference type="Gene3D" id="1.10.840.10">
    <property type="entry name" value="Ras guanine-nucleotide exchange factors catalytic domain"/>
    <property type="match status" value="1"/>
</dbReference>
<keyword evidence="7" id="KW-1185">Reference proteome</keyword>
<dbReference type="PROSITE" id="PS50009">
    <property type="entry name" value="RASGEF_CAT"/>
    <property type="match status" value="1"/>
</dbReference>
<organism evidence="6 7">
    <name type="scientific">Clathrus columnatus</name>
    <dbReference type="NCBI Taxonomy" id="1419009"/>
    <lineage>
        <taxon>Eukaryota</taxon>
        <taxon>Fungi</taxon>
        <taxon>Dikarya</taxon>
        <taxon>Basidiomycota</taxon>
        <taxon>Agaricomycotina</taxon>
        <taxon>Agaricomycetes</taxon>
        <taxon>Phallomycetidae</taxon>
        <taxon>Phallales</taxon>
        <taxon>Clathraceae</taxon>
        <taxon>Clathrus</taxon>
    </lineage>
</organism>
<dbReference type="PANTHER" id="PTHR23113">
    <property type="entry name" value="GUANINE NUCLEOTIDE EXCHANGE FACTOR"/>
    <property type="match status" value="1"/>
</dbReference>
<evidence type="ECO:0000313" key="6">
    <source>
        <dbReference type="EMBL" id="GJJ09683.1"/>
    </source>
</evidence>
<gene>
    <name evidence="6" type="ORF">Clacol_003907</name>
</gene>
<dbReference type="GO" id="GO:0005085">
    <property type="term" value="F:guanyl-nucleotide exchange factor activity"/>
    <property type="evidence" value="ECO:0007669"/>
    <property type="project" value="UniProtKB-KW"/>
</dbReference>
<feature type="compositionally biased region" description="Polar residues" evidence="3">
    <location>
        <begin position="494"/>
        <end position="503"/>
    </location>
</feature>